<dbReference type="Gene3D" id="3.50.50.60">
    <property type="entry name" value="FAD/NAD(P)-binding domain"/>
    <property type="match status" value="1"/>
</dbReference>
<evidence type="ECO:0000313" key="8">
    <source>
        <dbReference type="Proteomes" id="UP001287356"/>
    </source>
</evidence>
<reference evidence="7" key="1">
    <citation type="journal article" date="2023" name="Mol. Phylogenet. Evol.">
        <title>Genome-scale phylogeny and comparative genomics of the fungal order Sordariales.</title>
        <authorList>
            <person name="Hensen N."/>
            <person name="Bonometti L."/>
            <person name="Westerberg I."/>
            <person name="Brannstrom I.O."/>
            <person name="Guillou S."/>
            <person name="Cros-Aarteil S."/>
            <person name="Calhoun S."/>
            <person name="Haridas S."/>
            <person name="Kuo A."/>
            <person name="Mondo S."/>
            <person name="Pangilinan J."/>
            <person name="Riley R."/>
            <person name="LaButti K."/>
            <person name="Andreopoulos B."/>
            <person name="Lipzen A."/>
            <person name="Chen C."/>
            <person name="Yan M."/>
            <person name="Daum C."/>
            <person name="Ng V."/>
            <person name="Clum A."/>
            <person name="Steindorff A."/>
            <person name="Ohm R.A."/>
            <person name="Martin F."/>
            <person name="Silar P."/>
            <person name="Natvig D.O."/>
            <person name="Lalanne C."/>
            <person name="Gautier V."/>
            <person name="Ament-Velasquez S.L."/>
            <person name="Kruys A."/>
            <person name="Hutchinson M.I."/>
            <person name="Powell A.J."/>
            <person name="Barry K."/>
            <person name="Miller A.N."/>
            <person name="Grigoriev I.V."/>
            <person name="Debuchy R."/>
            <person name="Gladieux P."/>
            <person name="Hiltunen Thoren M."/>
            <person name="Johannesson H."/>
        </authorList>
    </citation>
    <scope>NUCLEOTIDE SEQUENCE</scope>
    <source>
        <strain evidence="7">CBS 958.72</strain>
    </source>
</reference>
<dbReference type="GO" id="GO:0071949">
    <property type="term" value="F:FAD binding"/>
    <property type="evidence" value="ECO:0007669"/>
    <property type="project" value="InterPro"/>
</dbReference>
<dbReference type="InterPro" id="IPR050493">
    <property type="entry name" value="FAD-dep_Monooxygenase_BioMet"/>
</dbReference>
<keyword evidence="4" id="KW-0560">Oxidoreductase</keyword>
<protein>
    <recommendedName>
        <fullName evidence="6">FAD-binding domain-containing protein</fullName>
    </recommendedName>
</protein>
<dbReference type="PRINTS" id="PR00420">
    <property type="entry name" value="RNGMNOXGNASE"/>
</dbReference>
<sequence>MALNVIIVGAGIAGLSAAISLRRAGHRVQVYERSGLDNEVGAAINVPPNAARVLLAWGLDPVAARFVQAQGILAAAGATLAQLDLTPLGDWVAAVYGAPLFFAHRVDLHEALEALAAGRDGPGEPAVVHLESHVVAYNPEAPSITLADGTTVAGDVVVAADGIHSIGAEVVLGRPNPAQPQALYNGCFRFLVTAAALDADADTRLWNDGGCRNGRMSIYMNGAKGNRLVSYPCRDHEVWNFVGIFHDDELAWATEEDWHAPVDKSHLLAAFPDFHPSLRAVLNKATDVKRWPLLYRAPVASWTRGKMVMIGDAAHPMLPHQGQGGAQGIEDGIALGIALCGATPGDLQQRLGVFEAARLHRASAIQVMSNAGGEQVGLIHGEVAKYVNDVPKTPLEFARFNWGHDLVRRTVELAREVDPGFQLPAGFFQTSPHLPEPGNLASGGHL</sequence>
<evidence type="ECO:0000259" key="6">
    <source>
        <dbReference type="Pfam" id="PF01494"/>
    </source>
</evidence>
<keyword evidence="5" id="KW-0503">Monooxygenase</keyword>
<comment type="caution">
    <text evidence="7">The sequence shown here is derived from an EMBL/GenBank/DDBJ whole genome shotgun (WGS) entry which is preliminary data.</text>
</comment>
<evidence type="ECO:0000313" key="7">
    <source>
        <dbReference type="EMBL" id="KAK3373149.1"/>
    </source>
</evidence>
<dbReference type="PANTHER" id="PTHR13789:SF215">
    <property type="entry name" value="FAD-BINDING DOMAIN-CONTAINING PROTEIN-RELATED"/>
    <property type="match status" value="1"/>
</dbReference>
<gene>
    <name evidence="7" type="ORF">B0T24DRAFT_250949</name>
</gene>
<dbReference type="EMBL" id="JAULSN010000004">
    <property type="protein sequence ID" value="KAK3373149.1"/>
    <property type="molecule type" value="Genomic_DNA"/>
</dbReference>
<dbReference type="SUPFAM" id="SSF51905">
    <property type="entry name" value="FAD/NAD(P)-binding domain"/>
    <property type="match status" value="1"/>
</dbReference>
<evidence type="ECO:0000256" key="4">
    <source>
        <dbReference type="ARBA" id="ARBA00023002"/>
    </source>
</evidence>
<organism evidence="7 8">
    <name type="scientific">Lasiosphaeria ovina</name>
    <dbReference type="NCBI Taxonomy" id="92902"/>
    <lineage>
        <taxon>Eukaryota</taxon>
        <taxon>Fungi</taxon>
        <taxon>Dikarya</taxon>
        <taxon>Ascomycota</taxon>
        <taxon>Pezizomycotina</taxon>
        <taxon>Sordariomycetes</taxon>
        <taxon>Sordariomycetidae</taxon>
        <taxon>Sordariales</taxon>
        <taxon>Lasiosphaeriaceae</taxon>
        <taxon>Lasiosphaeria</taxon>
    </lineage>
</organism>
<dbReference type="SUPFAM" id="SSF54373">
    <property type="entry name" value="FAD-linked reductases, C-terminal domain"/>
    <property type="match status" value="1"/>
</dbReference>
<evidence type="ECO:0000256" key="3">
    <source>
        <dbReference type="ARBA" id="ARBA00022827"/>
    </source>
</evidence>
<name>A0AAE0KAL0_9PEZI</name>
<evidence type="ECO:0000256" key="1">
    <source>
        <dbReference type="ARBA" id="ARBA00007992"/>
    </source>
</evidence>
<dbReference type="AlphaFoldDB" id="A0AAE0KAL0"/>
<dbReference type="InterPro" id="IPR002938">
    <property type="entry name" value="FAD-bd"/>
</dbReference>
<accession>A0AAE0KAL0</accession>
<dbReference type="Proteomes" id="UP001287356">
    <property type="component" value="Unassembled WGS sequence"/>
</dbReference>
<proteinExistence type="inferred from homology"/>
<reference evidence="7" key="2">
    <citation type="submission" date="2023-06" db="EMBL/GenBank/DDBJ databases">
        <authorList>
            <consortium name="Lawrence Berkeley National Laboratory"/>
            <person name="Haridas S."/>
            <person name="Hensen N."/>
            <person name="Bonometti L."/>
            <person name="Westerberg I."/>
            <person name="Brannstrom I.O."/>
            <person name="Guillou S."/>
            <person name="Cros-Aarteil S."/>
            <person name="Calhoun S."/>
            <person name="Kuo A."/>
            <person name="Mondo S."/>
            <person name="Pangilinan J."/>
            <person name="Riley R."/>
            <person name="Labutti K."/>
            <person name="Andreopoulos B."/>
            <person name="Lipzen A."/>
            <person name="Chen C."/>
            <person name="Yanf M."/>
            <person name="Daum C."/>
            <person name="Ng V."/>
            <person name="Clum A."/>
            <person name="Steindorff A."/>
            <person name="Ohm R."/>
            <person name="Martin F."/>
            <person name="Silar P."/>
            <person name="Natvig D."/>
            <person name="Lalanne C."/>
            <person name="Gautier V."/>
            <person name="Ament-Velasquez S.L."/>
            <person name="Kruys A."/>
            <person name="Hutchinson M.I."/>
            <person name="Powell A.J."/>
            <person name="Barry K."/>
            <person name="Miller A.N."/>
            <person name="Grigoriev I.V."/>
            <person name="Debuchy R."/>
            <person name="Gladieux P."/>
            <person name="Thoren M.H."/>
            <person name="Johannesson H."/>
        </authorList>
    </citation>
    <scope>NUCLEOTIDE SEQUENCE</scope>
    <source>
        <strain evidence="7">CBS 958.72</strain>
    </source>
</reference>
<dbReference type="PANTHER" id="PTHR13789">
    <property type="entry name" value="MONOOXYGENASE"/>
    <property type="match status" value="1"/>
</dbReference>
<evidence type="ECO:0000256" key="2">
    <source>
        <dbReference type="ARBA" id="ARBA00022630"/>
    </source>
</evidence>
<keyword evidence="8" id="KW-1185">Reference proteome</keyword>
<feature type="domain" description="FAD-binding" evidence="6">
    <location>
        <begin position="4"/>
        <end position="362"/>
    </location>
</feature>
<comment type="similarity">
    <text evidence="1">Belongs to the paxM FAD-dependent monooxygenase family.</text>
</comment>
<evidence type="ECO:0000256" key="5">
    <source>
        <dbReference type="ARBA" id="ARBA00023033"/>
    </source>
</evidence>
<keyword evidence="2" id="KW-0285">Flavoprotein</keyword>
<dbReference type="InterPro" id="IPR036188">
    <property type="entry name" value="FAD/NAD-bd_sf"/>
</dbReference>
<dbReference type="GO" id="GO:0004497">
    <property type="term" value="F:monooxygenase activity"/>
    <property type="evidence" value="ECO:0007669"/>
    <property type="project" value="UniProtKB-KW"/>
</dbReference>
<keyword evidence="3" id="KW-0274">FAD</keyword>
<dbReference type="Pfam" id="PF01494">
    <property type="entry name" value="FAD_binding_3"/>
    <property type="match status" value="1"/>
</dbReference>